<proteinExistence type="predicted"/>
<protein>
    <submittedName>
        <fullName evidence="1">Uncharacterized protein</fullName>
    </submittedName>
</protein>
<comment type="caution">
    <text evidence="1">The sequence shown here is derived from an EMBL/GenBank/DDBJ whole genome shotgun (WGS) entry which is preliminary data.</text>
</comment>
<reference evidence="1 2" key="1">
    <citation type="journal article" date="2015" name="Genome Biol. Evol.">
        <title>Comparative Genomics of a Bacterivorous Green Alga Reveals Evolutionary Causalities and Consequences of Phago-Mixotrophic Mode of Nutrition.</title>
        <authorList>
            <person name="Burns J.A."/>
            <person name="Paasch A."/>
            <person name="Narechania A."/>
            <person name="Kim E."/>
        </authorList>
    </citation>
    <scope>NUCLEOTIDE SEQUENCE [LARGE SCALE GENOMIC DNA]</scope>
    <source>
        <strain evidence="1 2">PLY_AMNH</strain>
    </source>
</reference>
<accession>A0AAE0G2C9</accession>
<evidence type="ECO:0000313" key="2">
    <source>
        <dbReference type="Proteomes" id="UP001190700"/>
    </source>
</evidence>
<evidence type="ECO:0000313" key="1">
    <source>
        <dbReference type="EMBL" id="KAK3269616.1"/>
    </source>
</evidence>
<keyword evidence="2" id="KW-1185">Reference proteome</keyword>
<name>A0AAE0G2C9_9CHLO</name>
<dbReference type="AlphaFoldDB" id="A0AAE0G2C9"/>
<sequence length="144" mass="14846">MGEAAEIVEAAITADRERTSEEDRQLRADARLVREAQSAAYRAELMVLSSRLKEAEAELSTLRPQINAAPQSHAGDAGVEVGSGSASVAALADPAGAPGGQRTGQGVQWRGATVLVVTVNGHSLWVVPDGVPAGTPVVAHLPYA</sequence>
<dbReference type="EMBL" id="LGRX02010833">
    <property type="protein sequence ID" value="KAK3269616.1"/>
    <property type="molecule type" value="Genomic_DNA"/>
</dbReference>
<gene>
    <name evidence="1" type="ORF">CYMTET_21949</name>
</gene>
<dbReference type="Proteomes" id="UP001190700">
    <property type="component" value="Unassembled WGS sequence"/>
</dbReference>
<organism evidence="1 2">
    <name type="scientific">Cymbomonas tetramitiformis</name>
    <dbReference type="NCBI Taxonomy" id="36881"/>
    <lineage>
        <taxon>Eukaryota</taxon>
        <taxon>Viridiplantae</taxon>
        <taxon>Chlorophyta</taxon>
        <taxon>Pyramimonadophyceae</taxon>
        <taxon>Pyramimonadales</taxon>
        <taxon>Pyramimonadaceae</taxon>
        <taxon>Cymbomonas</taxon>
    </lineage>
</organism>